<feature type="compositionally biased region" description="Basic and acidic residues" evidence="1">
    <location>
        <begin position="150"/>
        <end position="166"/>
    </location>
</feature>
<dbReference type="EMBL" id="CAKMRJ010002223">
    <property type="protein sequence ID" value="CAH1426092.1"/>
    <property type="molecule type" value="Genomic_DNA"/>
</dbReference>
<dbReference type="AlphaFoldDB" id="A0AAU9MJX9"/>
<comment type="caution">
    <text evidence="2">The sequence shown here is derived from an EMBL/GenBank/DDBJ whole genome shotgun (WGS) entry which is preliminary data.</text>
</comment>
<reference evidence="2 3" key="1">
    <citation type="submission" date="2022-01" db="EMBL/GenBank/DDBJ databases">
        <authorList>
            <person name="Xiong W."/>
            <person name="Schranz E."/>
        </authorList>
    </citation>
    <scope>NUCLEOTIDE SEQUENCE [LARGE SCALE GENOMIC DNA]</scope>
</reference>
<feature type="compositionally biased region" description="Polar residues" evidence="1">
    <location>
        <begin position="34"/>
        <end position="44"/>
    </location>
</feature>
<feature type="compositionally biased region" description="Basic and acidic residues" evidence="1">
    <location>
        <begin position="114"/>
        <end position="131"/>
    </location>
</feature>
<accession>A0AAU9MJX9</accession>
<name>A0AAU9MJX9_9ASTR</name>
<dbReference type="PANTHER" id="PTHR36364">
    <property type="entry name" value="OS03G0203000 PROTEIN"/>
    <property type="match status" value="1"/>
</dbReference>
<feature type="compositionally biased region" description="Basic and acidic residues" evidence="1">
    <location>
        <begin position="92"/>
        <end position="107"/>
    </location>
</feature>
<evidence type="ECO:0008006" key="4">
    <source>
        <dbReference type="Google" id="ProtNLM"/>
    </source>
</evidence>
<feature type="compositionally biased region" description="Basic and acidic residues" evidence="1">
    <location>
        <begin position="71"/>
        <end position="84"/>
    </location>
</feature>
<keyword evidence="3" id="KW-1185">Reference proteome</keyword>
<evidence type="ECO:0000256" key="1">
    <source>
        <dbReference type="SAM" id="MobiDB-lite"/>
    </source>
</evidence>
<dbReference type="Proteomes" id="UP001157418">
    <property type="component" value="Unassembled WGS sequence"/>
</dbReference>
<evidence type="ECO:0000313" key="2">
    <source>
        <dbReference type="EMBL" id="CAH1426092.1"/>
    </source>
</evidence>
<protein>
    <recommendedName>
        <fullName evidence="4">Btz domain-containing protein</fullName>
    </recommendedName>
</protein>
<organism evidence="2 3">
    <name type="scientific">Lactuca virosa</name>
    <dbReference type="NCBI Taxonomy" id="75947"/>
    <lineage>
        <taxon>Eukaryota</taxon>
        <taxon>Viridiplantae</taxon>
        <taxon>Streptophyta</taxon>
        <taxon>Embryophyta</taxon>
        <taxon>Tracheophyta</taxon>
        <taxon>Spermatophyta</taxon>
        <taxon>Magnoliopsida</taxon>
        <taxon>eudicotyledons</taxon>
        <taxon>Gunneridae</taxon>
        <taxon>Pentapetalae</taxon>
        <taxon>asterids</taxon>
        <taxon>campanulids</taxon>
        <taxon>Asterales</taxon>
        <taxon>Asteraceae</taxon>
        <taxon>Cichorioideae</taxon>
        <taxon>Cichorieae</taxon>
        <taxon>Lactucinae</taxon>
        <taxon>Lactuca</taxon>
    </lineage>
</organism>
<feature type="compositionally biased region" description="Gly residues" evidence="1">
    <location>
        <begin position="213"/>
        <end position="233"/>
    </location>
</feature>
<feature type="compositionally biased region" description="Basic and acidic residues" evidence="1">
    <location>
        <begin position="175"/>
        <end position="212"/>
    </location>
</feature>
<feature type="compositionally biased region" description="Polar residues" evidence="1">
    <location>
        <begin position="132"/>
        <end position="142"/>
    </location>
</feature>
<sequence length="266" mass="29957">MSHGEGRDSDSRHHRSRFDREPSPKRVRRDGRTATEQPAINHNLDSSEHTNRDKKRPVVTDSKIQNVSSIKESDKKSNGCHEGTKISSENIESSRSRSHFQHDERGRSFRHRDTHTTERGGWKDSKDRESGRATNRSSNNGSDIKKKRPSFRETKIPLDAVTHDKPATQISKPLEGSERKEDGGKPVVERPDRRLSGERDPQRMKFQSRDRYGGGGGYRGRGDRLGGGGGGGAEKWKHDLYDEANKSPISKNEEDQIAKVEALLAS</sequence>
<feature type="compositionally biased region" description="Basic and acidic residues" evidence="1">
    <location>
        <begin position="1"/>
        <end position="11"/>
    </location>
</feature>
<dbReference type="PANTHER" id="PTHR36364:SF1">
    <property type="entry name" value="OS03G0203000 PROTEIN"/>
    <property type="match status" value="1"/>
</dbReference>
<proteinExistence type="predicted"/>
<evidence type="ECO:0000313" key="3">
    <source>
        <dbReference type="Proteomes" id="UP001157418"/>
    </source>
</evidence>
<gene>
    <name evidence="2" type="ORF">LVIROSA_LOCUS13193</name>
</gene>
<feature type="region of interest" description="Disordered" evidence="1">
    <location>
        <begin position="1"/>
        <end position="236"/>
    </location>
</feature>